<dbReference type="Proteomes" id="UP000805193">
    <property type="component" value="Unassembled WGS sequence"/>
</dbReference>
<organism evidence="1 2">
    <name type="scientific">Ixodes persulcatus</name>
    <name type="common">Taiga tick</name>
    <dbReference type="NCBI Taxonomy" id="34615"/>
    <lineage>
        <taxon>Eukaryota</taxon>
        <taxon>Metazoa</taxon>
        <taxon>Ecdysozoa</taxon>
        <taxon>Arthropoda</taxon>
        <taxon>Chelicerata</taxon>
        <taxon>Arachnida</taxon>
        <taxon>Acari</taxon>
        <taxon>Parasitiformes</taxon>
        <taxon>Ixodida</taxon>
        <taxon>Ixodoidea</taxon>
        <taxon>Ixodidae</taxon>
        <taxon>Ixodinae</taxon>
        <taxon>Ixodes</taxon>
    </lineage>
</organism>
<name>A0AC60PDZ4_IXOPE</name>
<sequence length="821" mass="92174">MEAAIERGNERSAAGPDGITNSMLKNLPEVVKRNLLKSINDAWHEGNIPDKWKLSWVCPIPKPGKKPDCASNVRPISLTSVLSKLMERMVLARIDWMIEHKREVLHPAHTGFRKTLYLVNRPTHCHRQLLVAVDIKKAFDTLPHATVIDTARKLGVRGRPLNFIKAFLSGRKYLVKTGKYCSSEEKMNEIGVPQGAVLSPVLFNLAMAPLLWRLAVIPDLAFTVYADDITAWTMGSDNAPPPETTIQRALDVVSDFLKEVGLRPSPEKTRYLAFGKGWEDVDADLRFDGQKIEKVAEHSILGVNVHSGGNPSAWIERMRSTWKKGLSIVRRLATRAGGLGERLARTVVQAALISKISYGLRFYKLNTAQRAKLETLINDARRCISGLPKCTRLNLLHEAIERNQERTYGAKLAHTRQGRALSELMPLWSSLCAQTAQSLIPDPIPPWQKTTVTPACPIPRRMNSTTNAGRRRKFARRHEKSGADGDDELRVYVDAAFKDEVATTAAWHYEHVTKSKELQHCGSAQEAEVNAVLEAIKDAAVSSSDAFHKLRVFTDSQATVRALRTQVKAHAAVGEIFRLAHELERRDPNPLSISVEWIPGHAGIDGNEKVHRAAIEELNRIDLRRQDPVAAPSVQPPSYAFNLYDPEGTVLNIKLAMKKEVKMKLNARGELPEASIPSGFFRRHETVKLRRLRAHAAITPARTQRWERAARERKNTVDGASIAIDHDYSLLSRKLRREEEACSKGCIHCTNRDAECDEHHLVWDCPNFDEERTKALDALDQQLRPTSFEAWCRPEGERDKRVAVLSGLLSYLSETGLDMHI</sequence>
<reference evidence="1 2" key="1">
    <citation type="journal article" date="2020" name="Cell">
        <title>Large-Scale Comparative Analyses of Tick Genomes Elucidate Their Genetic Diversity and Vector Capacities.</title>
        <authorList>
            <consortium name="Tick Genome and Microbiome Consortium (TIGMIC)"/>
            <person name="Jia N."/>
            <person name="Wang J."/>
            <person name="Shi W."/>
            <person name="Du L."/>
            <person name="Sun Y."/>
            <person name="Zhan W."/>
            <person name="Jiang J.F."/>
            <person name="Wang Q."/>
            <person name="Zhang B."/>
            <person name="Ji P."/>
            <person name="Bell-Sakyi L."/>
            <person name="Cui X.M."/>
            <person name="Yuan T.T."/>
            <person name="Jiang B.G."/>
            <person name="Yang W.F."/>
            <person name="Lam T.T."/>
            <person name="Chang Q.C."/>
            <person name="Ding S.J."/>
            <person name="Wang X.J."/>
            <person name="Zhu J.G."/>
            <person name="Ruan X.D."/>
            <person name="Zhao L."/>
            <person name="Wei J.T."/>
            <person name="Ye R.Z."/>
            <person name="Que T.C."/>
            <person name="Du C.H."/>
            <person name="Zhou Y.H."/>
            <person name="Cheng J.X."/>
            <person name="Dai P.F."/>
            <person name="Guo W.B."/>
            <person name="Han X.H."/>
            <person name="Huang E.J."/>
            <person name="Li L.F."/>
            <person name="Wei W."/>
            <person name="Gao Y.C."/>
            <person name="Liu J.Z."/>
            <person name="Shao H.Z."/>
            <person name="Wang X."/>
            <person name="Wang C.C."/>
            <person name="Yang T.C."/>
            <person name="Huo Q.B."/>
            <person name="Li W."/>
            <person name="Chen H.Y."/>
            <person name="Chen S.E."/>
            <person name="Zhou L.G."/>
            <person name="Ni X.B."/>
            <person name="Tian J.H."/>
            <person name="Sheng Y."/>
            <person name="Liu T."/>
            <person name="Pan Y.S."/>
            <person name="Xia L.Y."/>
            <person name="Li J."/>
            <person name="Zhao F."/>
            <person name="Cao W.C."/>
        </authorList>
    </citation>
    <scope>NUCLEOTIDE SEQUENCE [LARGE SCALE GENOMIC DNA]</scope>
    <source>
        <strain evidence="1">Iper-2018</strain>
    </source>
</reference>
<evidence type="ECO:0000313" key="1">
    <source>
        <dbReference type="EMBL" id="KAG0418160.1"/>
    </source>
</evidence>
<accession>A0AC60PDZ4</accession>
<protein>
    <submittedName>
        <fullName evidence="1">Uncharacterized protein</fullName>
    </submittedName>
</protein>
<comment type="caution">
    <text evidence="1">The sequence shown here is derived from an EMBL/GenBank/DDBJ whole genome shotgun (WGS) entry which is preliminary data.</text>
</comment>
<proteinExistence type="predicted"/>
<evidence type="ECO:0000313" key="2">
    <source>
        <dbReference type="Proteomes" id="UP000805193"/>
    </source>
</evidence>
<keyword evidence="2" id="KW-1185">Reference proteome</keyword>
<dbReference type="EMBL" id="JABSTQ010010760">
    <property type="protein sequence ID" value="KAG0418160.1"/>
    <property type="molecule type" value="Genomic_DNA"/>
</dbReference>
<gene>
    <name evidence="1" type="ORF">HPB47_005077</name>
</gene>